<dbReference type="InterPro" id="IPR050768">
    <property type="entry name" value="UPF0353/GerABKA_families"/>
</dbReference>
<evidence type="ECO:0000313" key="3">
    <source>
        <dbReference type="EMBL" id="PZM11222.1"/>
    </source>
</evidence>
<feature type="domain" description="VWFA" evidence="2">
    <location>
        <begin position="95"/>
        <end position="279"/>
    </location>
</feature>
<dbReference type="Pfam" id="PF00092">
    <property type="entry name" value="VWA"/>
    <property type="match status" value="1"/>
</dbReference>
<accession>A0A2W4CDK4</accession>
<reference evidence="3 4" key="1">
    <citation type="journal article" date="2018" name="Sci. Rep.">
        <title>Rhizobium tumorigenes sp. nov., a novel plant tumorigenic bacterium isolated from cane gall tumors on thornless blackberry.</title>
        <authorList>
            <person name="Kuzmanovi N."/>
            <person name="Smalla K."/>
            <person name="Gronow S."/>
            <person name="PuBawska J."/>
        </authorList>
    </citation>
    <scope>NUCLEOTIDE SEQUENCE [LARGE SCALE GENOMIC DNA]</scope>
    <source>
        <strain evidence="3 4">CCBAU 85046</strain>
    </source>
</reference>
<dbReference type="PANTHER" id="PTHR22550:SF18">
    <property type="entry name" value="VWFA DOMAIN-CONTAINING PROTEIN"/>
    <property type="match status" value="1"/>
</dbReference>
<keyword evidence="1" id="KW-0472">Membrane</keyword>
<feature type="transmembrane region" description="Helical" evidence="1">
    <location>
        <begin position="6"/>
        <end position="23"/>
    </location>
</feature>
<sequence length="329" mass="36057">MYQLEYPWLLVLLPLPLLIWWLLPPHRETSASVRLPFFSQIAAAAGITPSMGSAIARRTWLQILAESLAWLLIVAALARPQFIEPPLQKVEPQRDLMLALDLSQSMETKDFHAPNGDLTSRVSAVRKVASDFVARRTTDRVGLIAFGDAPYPLVPFTMDHALVQSMIEEALPGIAGPRTSLGDAIGLAIKMFEKSSVPEKLLIVLTDGTDTASKMPPAKAADIAHRNNIVVDTVAIGDPNATGEDKLDIDTLQKIAEKTGGRYFFGQNQGELEAIYATLDRITPVDQNVRRWQPRIELFHYPMGGAVAILLGYHLLGGLGRAARKQVAP</sequence>
<dbReference type="PANTHER" id="PTHR22550">
    <property type="entry name" value="SPORE GERMINATION PROTEIN"/>
    <property type="match status" value="1"/>
</dbReference>
<dbReference type="SUPFAM" id="SSF53300">
    <property type="entry name" value="vWA-like"/>
    <property type="match status" value="1"/>
</dbReference>
<dbReference type="InterPro" id="IPR033881">
    <property type="entry name" value="vWA_BatA_type"/>
</dbReference>
<dbReference type="CDD" id="cd01467">
    <property type="entry name" value="vWA_BatA_type"/>
    <property type="match status" value="1"/>
</dbReference>
<organism evidence="3 4">
    <name type="scientific">Rhizobium tubonense</name>
    <dbReference type="NCBI Taxonomy" id="484088"/>
    <lineage>
        <taxon>Bacteria</taxon>
        <taxon>Pseudomonadati</taxon>
        <taxon>Pseudomonadota</taxon>
        <taxon>Alphaproteobacteria</taxon>
        <taxon>Hyphomicrobiales</taxon>
        <taxon>Rhizobiaceae</taxon>
        <taxon>Rhizobium/Agrobacterium group</taxon>
        <taxon>Rhizobium</taxon>
    </lineage>
</organism>
<dbReference type="InterPro" id="IPR002035">
    <property type="entry name" value="VWF_A"/>
</dbReference>
<comment type="caution">
    <text evidence="3">The sequence shown here is derived from an EMBL/GenBank/DDBJ whole genome shotgun (WGS) entry which is preliminary data.</text>
</comment>
<dbReference type="EMBL" id="PCDP01000040">
    <property type="protein sequence ID" value="PZM11222.1"/>
    <property type="molecule type" value="Genomic_DNA"/>
</dbReference>
<evidence type="ECO:0000256" key="1">
    <source>
        <dbReference type="SAM" id="Phobius"/>
    </source>
</evidence>
<keyword evidence="1" id="KW-1133">Transmembrane helix</keyword>
<keyword evidence="1" id="KW-0812">Transmembrane</keyword>
<gene>
    <name evidence="3" type="ORF">CPY51_20900</name>
</gene>
<proteinExistence type="predicted"/>
<dbReference type="Gene3D" id="3.40.50.410">
    <property type="entry name" value="von Willebrand factor, type A domain"/>
    <property type="match status" value="1"/>
</dbReference>
<feature type="transmembrane region" description="Helical" evidence="1">
    <location>
        <begin position="298"/>
        <end position="316"/>
    </location>
</feature>
<dbReference type="Proteomes" id="UP000248925">
    <property type="component" value="Unassembled WGS sequence"/>
</dbReference>
<name>A0A2W4CDK4_9HYPH</name>
<dbReference type="InterPro" id="IPR036465">
    <property type="entry name" value="vWFA_dom_sf"/>
</dbReference>
<dbReference type="PROSITE" id="PS50234">
    <property type="entry name" value="VWFA"/>
    <property type="match status" value="1"/>
</dbReference>
<evidence type="ECO:0000313" key="4">
    <source>
        <dbReference type="Proteomes" id="UP000248925"/>
    </source>
</evidence>
<dbReference type="SMART" id="SM00327">
    <property type="entry name" value="VWA"/>
    <property type="match status" value="1"/>
</dbReference>
<evidence type="ECO:0000259" key="2">
    <source>
        <dbReference type="PROSITE" id="PS50234"/>
    </source>
</evidence>
<dbReference type="AlphaFoldDB" id="A0A2W4CDK4"/>
<dbReference type="RefSeq" id="WP_111162158.1">
    <property type="nucleotide sequence ID" value="NZ_PCDP01000040.1"/>
</dbReference>
<protein>
    <recommendedName>
        <fullName evidence="2">VWFA domain-containing protein</fullName>
    </recommendedName>
</protein>
<dbReference type="OrthoDB" id="6206554at2"/>
<keyword evidence="4" id="KW-1185">Reference proteome</keyword>